<keyword evidence="9" id="KW-0804">Transcription</keyword>
<protein>
    <submittedName>
        <fullName evidence="16 17">Uncharacterized protein LOC106471575 isoform X1</fullName>
    </submittedName>
</protein>
<evidence type="ECO:0000256" key="1">
    <source>
        <dbReference type="ARBA" id="ARBA00004642"/>
    </source>
</evidence>
<dbReference type="SMART" id="SM00980">
    <property type="entry name" value="THAP"/>
    <property type="match status" value="1"/>
</dbReference>
<dbReference type="RefSeq" id="XP_022255893.1">
    <property type="nucleotide sequence ID" value="XM_022400185.1"/>
</dbReference>
<evidence type="ECO:0000313" key="19">
    <source>
        <dbReference type="RefSeq" id="XP_022255894.1"/>
    </source>
</evidence>
<name>A0ABM1TJ39_LIMPO</name>
<comment type="subcellular location">
    <subcellularLocation>
        <location evidence="1">Nucleus</location>
        <location evidence="1">Nucleoplasm</location>
    </subcellularLocation>
</comment>
<comment type="similarity">
    <text evidence="2">Belongs to the THAP1 family.</text>
</comment>
<evidence type="ECO:0000256" key="10">
    <source>
        <dbReference type="ARBA" id="ARBA00023242"/>
    </source>
</evidence>
<evidence type="ECO:0000256" key="12">
    <source>
        <dbReference type="PROSITE-ProRule" id="PRU00309"/>
    </source>
</evidence>
<keyword evidence="4 12" id="KW-0863">Zinc-finger</keyword>
<dbReference type="Pfam" id="PF05485">
    <property type="entry name" value="THAP"/>
    <property type="match status" value="1"/>
</dbReference>
<dbReference type="RefSeq" id="XP_022255894.1">
    <property type="nucleotide sequence ID" value="XM_022400186.1"/>
</dbReference>
<dbReference type="InterPro" id="IPR026516">
    <property type="entry name" value="THAP1/10"/>
</dbReference>
<dbReference type="PROSITE" id="PS50950">
    <property type="entry name" value="ZF_THAP"/>
    <property type="match status" value="1"/>
</dbReference>
<dbReference type="GeneID" id="106471575"/>
<evidence type="ECO:0000313" key="17">
    <source>
        <dbReference type="RefSeq" id="XP_022255892.1"/>
    </source>
</evidence>
<keyword evidence="8 12" id="KW-0238">DNA-binding</keyword>
<feature type="domain" description="THAP-type" evidence="14">
    <location>
        <begin position="1"/>
        <end position="77"/>
    </location>
</feature>
<evidence type="ECO:0000259" key="14">
    <source>
        <dbReference type="PROSITE" id="PS50950"/>
    </source>
</evidence>
<evidence type="ECO:0000256" key="13">
    <source>
        <dbReference type="SAM" id="MobiDB-lite"/>
    </source>
</evidence>
<feature type="compositionally biased region" description="Basic and acidic residues" evidence="13">
    <location>
        <begin position="93"/>
        <end position="104"/>
    </location>
</feature>
<dbReference type="PANTHER" id="PTHR46600:SF1">
    <property type="entry name" value="THAP DOMAIN-CONTAINING PROTEIN 1"/>
    <property type="match status" value="1"/>
</dbReference>
<keyword evidence="5" id="KW-0862">Zinc</keyword>
<keyword evidence="11" id="KW-0131">Cell cycle</keyword>
<evidence type="ECO:0000256" key="11">
    <source>
        <dbReference type="ARBA" id="ARBA00023306"/>
    </source>
</evidence>
<evidence type="ECO:0000256" key="9">
    <source>
        <dbReference type="ARBA" id="ARBA00023163"/>
    </source>
</evidence>
<evidence type="ECO:0000256" key="6">
    <source>
        <dbReference type="ARBA" id="ARBA00023015"/>
    </source>
</evidence>
<evidence type="ECO:0000313" key="15">
    <source>
        <dbReference type="Proteomes" id="UP000694941"/>
    </source>
</evidence>
<organism evidence="15 20">
    <name type="scientific">Limulus polyphemus</name>
    <name type="common">Atlantic horseshoe crab</name>
    <dbReference type="NCBI Taxonomy" id="6850"/>
    <lineage>
        <taxon>Eukaryota</taxon>
        <taxon>Metazoa</taxon>
        <taxon>Ecdysozoa</taxon>
        <taxon>Arthropoda</taxon>
        <taxon>Chelicerata</taxon>
        <taxon>Merostomata</taxon>
        <taxon>Xiphosura</taxon>
        <taxon>Limulidae</taxon>
        <taxon>Limulus</taxon>
    </lineage>
</organism>
<keyword evidence="10" id="KW-0539">Nucleus</keyword>
<reference evidence="16 17" key="1">
    <citation type="submission" date="2025-05" db="UniProtKB">
        <authorList>
            <consortium name="RefSeq"/>
        </authorList>
    </citation>
    <scope>IDENTIFICATION</scope>
    <source>
        <tissue evidence="16 17">Muscle</tissue>
    </source>
</reference>
<dbReference type="RefSeq" id="XP_022255896.1">
    <property type="nucleotide sequence ID" value="XM_022400188.1"/>
</dbReference>
<dbReference type="Gene3D" id="6.20.210.20">
    <property type="entry name" value="THAP domain"/>
    <property type="match status" value="1"/>
</dbReference>
<accession>A0ABM1TJ39</accession>
<dbReference type="InterPro" id="IPR006612">
    <property type="entry name" value="THAP_Znf"/>
</dbReference>
<keyword evidence="6" id="KW-0805">Transcription regulation</keyword>
<keyword evidence="3" id="KW-0479">Metal-binding</keyword>
<feature type="region of interest" description="Disordered" evidence="13">
    <location>
        <begin position="88"/>
        <end position="134"/>
    </location>
</feature>
<keyword evidence="15" id="KW-1185">Reference proteome</keyword>
<dbReference type="RefSeq" id="XP_022255895.1">
    <property type="nucleotide sequence ID" value="XM_022400187.1"/>
</dbReference>
<dbReference type="SMART" id="SM00692">
    <property type="entry name" value="DM3"/>
    <property type="match status" value="1"/>
</dbReference>
<evidence type="ECO:0000256" key="3">
    <source>
        <dbReference type="ARBA" id="ARBA00022723"/>
    </source>
</evidence>
<evidence type="ECO:0000256" key="7">
    <source>
        <dbReference type="ARBA" id="ARBA00023054"/>
    </source>
</evidence>
<dbReference type="InterPro" id="IPR038441">
    <property type="entry name" value="THAP_Znf_sf"/>
</dbReference>
<evidence type="ECO:0000313" key="16">
    <source>
        <dbReference type="RefSeq" id="XP_022255890.1"/>
    </source>
</evidence>
<sequence>MRVCAAGSCKSNSELNTGLAFYPLPKDEFVRDQWIDLLGIDDSTISDQTRVCSLHFKPKDYATFKRNLKAGSLPSLYLSKENSVPLVEVSDSGSEHGDCEEVRAESTPVKDSLDDDSTQVNAETTKEEKKPVRRASRKAALLAAEKIQRTVREYGLLEGVRSETPEPELRRDSSISAKLNLSKELKAELLKKKAPNLAPTTSPCKNITVSNQIGYSYTNQNALYMECFEEVLSPVQAAAYRQAQQEYDKVMKYILSRRSCKNEKVRIIYTSHEGEVLNTVGPIEDSNSRIQASLSGTRKNFENNIISKPLTVEGRPVQLTSNLEQSAVTRAVVLTGKSGTVVQNHKILQTTKPSSVQTTSGENSVPELLVDTSTGTAMKSVMKDTTKLQSMTVQNKTTGEIPKNLTLKQHNESGKIGKSPHLHTTLIQGSSKTVSAHSLMDIKPKPLTQVSSEEIEESIDKLKKKLLEEKCFQEPAFWLVTMKMLPENPLCLVCTKSTSDLVPDSTSIDGYVWKCGYERCGKKSQIIRPNFFGRFGIPLSKLLQLTYHWSVQSDLNDTLGEVNVDVYMARSVWRALQEVCARALVLKSKKLGGPGTMVEVSFAYMGRFSILGAYDRESGKVRMKAISSSMGWSASVYIRSLEPWLLPNSVIVSSEERMKEITRSGHTFILAHAGASEEEEEEHNVNKVKNYLYVQLSAMFGQFIVAQLKLETVQGYLDEIQWRERFGTNPYDTFSNIITDIGEQSGRKISTVGPQKQNQLPENVITMIGEKNDLKYQREYKGQVKRPAENTIQKTTTTPPKNQSLMKLYMSFFLNITMQRKKEIVKK</sequence>
<evidence type="ECO:0000313" key="18">
    <source>
        <dbReference type="RefSeq" id="XP_022255893.1"/>
    </source>
</evidence>
<dbReference type="SUPFAM" id="SSF57716">
    <property type="entry name" value="Glucocorticoid receptor-like (DNA-binding domain)"/>
    <property type="match status" value="1"/>
</dbReference>
<dbReference type="PANTHER" id="PTHR46600">
    <property type="entry name" value="THAP DOMAIN-CONTAINING"/>
    <property type="match status" value="1"/>
</dbReference>
<dbReference type="Proteomes" id="UP000694941">
    <property type="component" value="Unplaced"/>
</dbReference>
<dbReference type="RefSeq" id="XP_022255890.1">
    <property type="nucleotide sequence ID" value="XM_022400182.1"/>
</dbReference>
<evidence type="ECO:0000256" key="4">
    <source>
        <dbReference type="ARBA" id="ARBA00022771"/>
    </source>
</evidence>
<evidence type="ECO:0000313" key="21">
    <source>
        <dbReference type="RefSeq" id="XP_022255896.1"/>
    </source>
</evidence>
<gene>
    <name evidence="16 17 18 19 20 21" type="primary">LOC106471575</name>
</gene>
<evidence type="ECO:0000313" key="20">
    <source>
        <dbReference type="RefSeq" id="XP_022255895.1"/>
    </source>
</evidence>
<proteinExistence type="inferred from homology"/>
<dbReference type="RefSeq" id="XP_022255892.1">
    <property type="nucleotide sequence ID" value="XM_022400184.1"/>
</dbReference>
<evidence type="ECO:0000256" key="5">
    <source>
        <dbReference type="ARBA" id="ARBA00022833"/>
    </source>
</evidence>
<keyword evidence="7" id="KW-0175">Coiled coil</keyword>
<evidence type="ECO:0000256" key="2">
    <source>
        <dbReference type="ARBA" id="ARBA00006177"/>
    </source>
</evidence>
<evidence type="ECO:0000256" key="8">
    <source>
        <dbReference type="ARBA" id="ARBA00023125"/>
    </source>
</evidence>